<comment type="catalytic activity">
    <reaction evidence="2">
        <text>a 3'-end 2',3'-cyclophospho-ribonucleotide-RNA + H2O = a 3'-end 2'-phospho-ribonucleotide-RNA + H(+)</text>
        <dbReference type="Rhea" id="RHEA:11828"/>
        <dbReference type="Rhea" id="RHEA-COMP:10464"/>
        <dbReference type="Rhea" id="RHEA-COMP:17353"/>
        <dbReference type="ChEBI" id="CHEBI:15377"/>
        <dbReference type="ChEBI" id="CHEBI:15378"/>
        <dbReference type="ChEBI" id="CHEBI:83064"/>
        <dbReference type="ChEBI" id="CHEBI:173113"/>
        <dbReference type="EC" id="3.1.4.58"/>
    </reaction>
</comment>
<dbReference type="GO" id="GO:0016874">
    <property type="term" value="F:ligase activity"/>
    <property type="evidence" value="ECO:0007669"/>
    <property type="project" value="UniProtKB-KW"/>
</dbReference>
<feature type="short sequence motif" description="HXTX 2" evidence="2">
    <location>
        <begin position="124"/>
        <end position="127"/>
    </location>
</feature>
<dbReference type="InterPro" id="IPR014051">
    <property type="entry name" value="Phosphoesterase_HXTX"/>
</dbReference>
<dbReference type="GO" id="GO:0004113">
    <property type="term" value="F:2',3'-cyclic-nucleotide 3'-phosphodiesterase activity"/>
    <property type="evidence" value="ECO:0007669"/>
    <property type="project" value="InterPro"/>
</dbReference>
<feature type="domain" description="Phosphoesterase HXTX" evidence="4">
    <location>
        <begin position="94"/>
        <end position="161"/>
    </location>
</feature>
<evidence type="ECO:0000259" key="4">
    <source>
        <dbReference type="Pfam" id="PF02834"/>
    </source>
</evidence>
<keyword evidence="1 2" id="KW-0378">Hydrolase</keyword>
<dbReference type="Pfam" id="PF02834">
    <property type="entry name" value="LigT_PEase"/>
    <property type="match status" value="2"/>
</dbReference>
<evidence type="ECO:0000256" key="3">
    <source>
        <dbReference type="SAM" id="MobiDB-lite"/>
    </source>
</evidence>
<feature type="region of interest" description="Disordered" evidence="3">
    <location>
        <begin position="170"/>
        <end position="193"/>
    </location>
</feature>
<dbReference type="PANTHER" id="PTHR35561:SF1">
    <property type="entry name" value="RNA 2',3'-CYCLIC PHOSPHODIESTERASE"/>
    <property type="match status" value="1"/>
</dbReference>
<evidence type="ECO:0000256" key="1">
    <source>
        <dbReference type="ARBA" id="ARBA00022801"/>
    </source>
</evidence>
<dbReference type="PANTHER" id="PTHR35561">
    <property type="entry name" value="RNA 2',3'-CYCLIC PHOSPHODIESTERASE"/>
    <property type="match status" value="1"/>
</dbReference>
<comment type="function">
    <text evidence="2">Hydrolyzes RNA 2',3'-cyclic phosphodiester to an RNA 2'-phosphomonoester.</text>
</comment>
<feature type="active site" description="Proton acceptor" evidence="2">
    <location>
        <position position="124"/>
    </location>
</feature>
<keyword evidence="6" id="KW-1185">Reference proteome</keyword>
<name>K0YN11_9ACTN</name>
<dbReference type="SUPFAM" id="SSF55144">
    <property type="entry name" value="LigT-like"/>
    <property type="match status" value="1"/>
</dbReference>
<comment type="similarity">
    <text evidence="2">Belongs to the 2H phosphoesterase superfamily. ThpR family.</text>
</comment>
<comment type="caution">
    <text evidence="5">The sequence shown here is derived from an EMBL/GenBank/DDBJ whole genome shotgun (WGS) entry which is preliminary data.</text>
</comment>
<dbReference type="EC" id="3.1.4.58" evidence="2"/>
<feature type="domain" description="Phosphoesterase HXTX" evidence="4">
    <location>
        <begin position="9"/>
        <end position="80"/>
    </location>
</feature>
<evidence type="ECO:0000256" key="2">
    <source>
        <dbReference type="HAMAP-Rule" id="MF_01940"/>
    </source>
</evidence>
<reference evidence="5 6" key="1">
    <citation type="submission" date="2012-08" db="EMBL/GenBank/DDBJ databases">
        <title>The Genome Sequence of Slackia piriformis YIT 12062.</title>
        <authorList>
            <consortium name="The Broad Institute Genome Sequencing Platform"/>
            <person name="Earl A."/>
            <person name="Ward D."/>
            <person name="Feldgarden M."/>
            <person name="Gevers D."/>
            <person name="Morotomi M."/>
            <person name="Walker B."/>
            <person name="Young S.K."/>
            <person name="Zeng Q."/>
            <person name="Gargeya S."/>
            <person name="Fitzgerald M."/>
            <person name="Haas B."/>
            <person name="Abouelleil A."/>
            <person name="Alvarado L."/>
            <person name="Arachchi H.M."/>
            <person name="Berlin A.M."/>
            <person name="Chapman S.B."/>
            <person name="Goldberg J."/>
            <person name="Griggs A."/>
            <person name="Gujja S."/>
            <person name="Hansen M."/>
            <person name="Howarth C."/>
            <person name="Imamovic A."/>
            <person name="Larimer J."/>
            <person name="McCowen C."/>
            <person name="Montmayeur A."/>
            <person name="Murphy C."/>
            <person name="Neiman D."/>
            <person name="Pearson M."/>
            <person name="Priest M."/>
            <person name="Roberts A."/>
            <person name="Saif S."/>
            <person name="Shea T."/>
            <person name="Sisk P."/>
            <person name="Sykes S."/>
            <person name="Wortman J."/>
            <person name="Nusbaum C."/>
            <person name="Birren B."/>
        </authorList>
    </citation>
    <scope>NUCLEOTIDE SEQUENCE [LARGE SCALE GENOMIC DNA]</scope>
    <source>
        <strain evidence="5 6">YIT 12062</strain>
    </source>
</reference>
<organism evidence="5 6">
    <name type="scientific">Slackia piriformis YIT 12062</name>
    <dbReference type="NCBI Taxonomy" id="742818"/>
    <lineage>
        <taxon>Bacteria</taxon>
        <taxon>Bacillati</taxon>
        <taxon>Actinomycetota</taxon>
        <taxon>Coriobacteriia</taxon>
        <taxon>Eggerthellales</taxon>
        <taxon>Eggerthellaceae</taxon>
        <taxon>Slackia</taxon>
    </lineage>
</organism>
<dbReference type="OrthoDB" id="9787070at2"/>
<gene>
    <name evidence="5" type="ORF">HMPREF9451_00347</name>
</gene>
<dbReference type="Proteomes" id="UP000006069">
    <property type="component" value="Unassembled WGS sequence"/>
</dbReference>
<feature type="active site" description="Proton donor" evidence="2">
    <location>
        <position position="39"/>
    </location>
</feature>
<keyword evidence="5" id="KW-0436">Ligase</keyword>
<dbReference type="EMBL" id="ADMD01000001">
    <property type="protein sequence ID" value="EJZ84743.1"/>
    <property type="molecule type" value="Genomic_DNA"/>
</dbReference>
<dbReference type="InParanoid" id="K0YN11"/>
<protein>
    <recommendedName>
        <fullName evidence="2">RNA 2',3'-cyclic phosphodiesterase</fullName>
        <shortName evidence="2">RNA 2',3'-CPDase</shortName>
        <ecNumber evidence="2">3.1.4.58</ecNumber>
    </recommendedName>
</protein>
<dbReference type="eggNOG" id="COG1514">
    <property type="taxonomic scope" value="Bacteria"/>
</dbReference>
<dbReference type="PATRIC" id="fig|742818.3.peg.386"/>
<dbReference type="HOGENOM" id="CLU_081251_3_0_11"/>
<feature type="short sequence motif" description="HXTX 1" evidence="2">
    <location>
        <begin position="39"/>
        <end position="42"/>
    </location>
</feature>
<dbReference type="NCBIfam" id="TIGR02258">
    <property type="entry name" value="2_5_ligase"/>
    <property type="match status" value="1"/>
</dbReference>
<sequence>MRLFIALEIPPIMQDEISDLVRPLRAFMPGRFTPRENRHVTLAFLGNVPASALPDVEEAIDKSAAGVRDITLLPNRLGKFGRSSDATFWLGLAEDPNLANLAECLREELRTRGISFDDKPFLAHITLARRARIPKGDLPPLPFPGPTRATHIALFKSTLSSEGASYEELYGVDLEPARQSPQAAPEQNYPSPQ</sequence>
<dbReference type="InterPro" id="IPR009097">
    <property type="entry name" value="Cyclic_Pdiesterase"/>
</dbReference>
<dbReference type="GO" id="GO:0008664">
    <property type="term" value="F:RNA 2',3'-cyclic 3'-phosphodiesterase activity"/>
    <property type="evidence" value="ECO:0007669"/>
    <property type="project" value="UniProtKB-EC"/>
</dbReference>
<evidence type="ECO:0000313" key="5">
    <source>
        <dbReference type="EMBL" id="EJZ84743.1"/>
    </source>
</evidence>
<dbReference type="RefSeq" id="WP_009138583.1">
    <property type="nucleotide sequence ID" value="NZ_JH815198.1"/>
</dbReference>
<proteinExistence type="inferred from homology"/>
<dbReference type="HAMAP" id="MF_01940">
    <property type="entry name" value="RNA_CPDase"/>
    <property type="match status" value="1"/>
</dbReference>
<evidence type="ECO:0000313" key="6">
    <source>
        <dbReference type="Proteomes" id="UP000006069"/>
    </source>
</evidence>
<accession>K0YN11</accession>
<dbReference type="InterPro" id="IPR004175">
    <property type="entry name" value="RNA_CPDase"/>
</dbReference>
<dbReference type="Gene3D" id="3.90.1140.10">
    <property type="entry name" value="Cyclic phosphodiesterase"/>
    <property type="match status" value="1"/>
</dbReference>
<dbReference type="AlphaFoldDB" id="K0YN11"/>